<dbReference type="InterPro" id="IPR029017">
    <property type="entry name" value="Enolase-like_N"/>
</dbReference>
<dbReference type="GO" id="GO:0008869">
    <property type="term" value="F:galactonate dehydratase activity"/>
    <property type="evidence" value="ECO:0007669"/>
    <property type="project" value="UniProtKB-EC"/>
</dbReference>
<dbReference type="SFLD" id="SFLDG00179">
    <property type="entry name" value="mandelate_racemase"/>
    <property type="match status" value="1"/>
</dbReference>
<dbReference type="Pfam" id="PF13378">
    <property type="entry name" value="MR_MLE_C"/>
    <property type="match status" value="1"/>
</dbReference>
<sequence>MECLCGTLPTVSKATRSAQGVRPGPDHDGRGRPGQASVKITAVKAFPVFSGHRNLFIVKVETDEGISGLGEGGISGRELAMEGMIRHFERELIGQDPRRIEHIWQYLYRGNYFEGGNIASAAISAIDIALHDIKARWLNVPVYELLGGAVRDHCPLFATGPALVSEAAVDGARELVAAGWTHLRFGPGMPGADWEAGPGAVYEPMESLSLAAHWIREIRRAVGPSIQLSIDFHHRLQVAEAAVFLQMVADVGLYFIEEPIRAESPRAYQQLRTMTPVPFAIGEEFASKWAFAPFIEEGILNFARIDVSNVGGLSEARKVAGWCEARYIDIMPHNPLGPVTTAASVHLGIATSNFAQLEFQHRLQDDYPRDLFPKLMELDGTVFPLPTGPGLGVEFDESAAAGHPFAMWNAPHWYRRDGQKTNW</sequence>
<dbReference type="InterPro" id="IPR029065">
    <property type="entry name" value="Enolase_C-like"/>
</dbReference>
<dbReference type="InterPro" id="IPR013342">
    <property type="entry name" value="Mandelate_racemase_C"/>
</dbReference>
<organism evidence="4">
    <name type="scientific">uncultured Thermomicrobiales bacterium</name>
    <dbReference type="NCBI Taxonomy" id="1645740"/>
    <lineage>
        <taxon>Bacteria</taxon>
        <taxon>Pseudomonadati</taxon>
        <taxon>Thermomicrobiota</taxon>
        <taxon>Thermomicrobia</taxon>
        <taxon>Thermomicrobiales</taxon>
        <taxon>environmental samples</taxon>
    </lineage>
</organism>
<proteinExistence type="predicted"/>
<dbReference type="GO" id="GO:0009063">
    <property type="term" value="P:amino acid catabolic process"/>
    <property type="evidence" value="ECO:0007669"/>
    <property type="project" value="InterPro"/>
</dbReference>
<dbReference type="InterPro" id="IPR036849">
    <property type="entry name" value="Enolase-like_C_sf"/>
</dbReference>
<dbReference type="PROSITE" id="PS00908">
    <property type="entry name" value="MR_MLE_1"/>
    <property type="match status" value="1"/>
</dbReference>
<accession>A0A6J4UFJ4</accession>
<dbReference type="SUPFAM" id="SSF51604">
    <property type="entry name" value="Enolase C-terminal domain-like"/>
    <property type="match status" value="1"/>
</dbReference>
<evidence type="ECO:0000313" key="4">
    <source>
        <dbReference type="EMBL" id="CAA9549435.1"/>
    </source>
</evidence>
<feature type="region of interest" description="Disordered" evidence="2">
    <location>
        <begin position="15"/>
        <end position="34"/>
    </location>
</feature>
<evidence type="ECO:0000259" key="3">
    <source>
        <dbReference type="SMART" id="SM00922"/>
    </source>
</evidence>
<feature type="domain" description="Mandelate racemase/muconate lactonizing enzyme C-terminal" evidence="3">
    <location>
        <begin position="165"/>
        <end position="278"/>
    </location>
</feature>
<name>A0A6J4UFJ4_9BACT</name>
<dbReference type="PANTHER" id="PTHR48080">
    <property type="entry name" value="D-GALACTONATE DEHYDRATASE-RELATED"/>
    <property type="match status" value="1"/>
</dbReference>
<keyword evidence="1 4" id="KW-0456">Lyase</keyword>
<protein>
    <submittedName>
        <fullName evidence="4">Galactonate dehydratase</fullName>
        <ecNumber evidence="4">4.2.1.6</ecNumber>
    </submittedName>
</protein>
<dbReference type="PROSITE" id="PS00909">
    <property type="entry name" value="MR_MLE_2"/>
    <property type="match status" value="1"/>
</dbReference>
<dbReference type="SUPFAM" id="SSF54826">
    <property type="entry name" value="Enolase N-terminal domain-like"/>
    <property type="match status" value="1"/>
</dbReference>
<evidence type="ECO:0000256" key="1">
    <source>
        <dbReference type="ARBA" id="ARBA00023239"/>
    </source>
</evidence>
<dbReference type="Gene3D" id="3.20.20.120">
    <property type="entry name" value="Enolase-like C-terminal domain"/>
    <property type="match status" value="1"/>
</dbReference>
<dbReference type="SFLD" id="SFLDS00001">
    <property type="entry name" value="Enolase"/>
    <property type="match status" value="1"/>
</dbReference>
<dbReference type="PANTHER" id="PTHR48080:SF2">
    <property type="entry name" value="D-GALACTONATE DEHYDRATASE"/>
    <property type="match status" value="1"/>
</dbReference>
<evidence type="ECO:0000256" key="2">
    <source>
        <dbReference type="SAM" id="MobiDB-lite"/>
    </source>
</evidence>
<dbReference type="EC" id="4.2.1.6" evidence="4"/>
<dbReference type="AlphaFoldDB" id="A0A6J4UFJ4"/>
<dbReference type="EMBL" id="CADCWK010000064">
    <property type="protein sequence ID" value="CAA9549435.1"/>
    <property type="molecule type" value="Genomic_DNA"/>
</dbReference>
<dbReference type="InterPro" id="IPR018110">
    <property type="entry name" value="Mandel_Rmase/mucon_lact_enz_CS"/>
</dbReference>
<dbReference type="Pfam" id="PF02746">
    <property type="entry name" value="MR_MLE_N"/>
    <property type="match status" value="1"/>
</dbReference>
<dbReference type="CDD" id="cd03316">
    <property type="entry name" value="MR_like"/>
    <property type="match status" value="1"/>
</dbReference>
<gene>
    <name evidence="4" type="ORF">AVDCRST_MAG33-764</name>
</gene>
<dbReference type="InterPro" id="IPR013341">
    <property type="entry name" value="Mandelate_racemase_N_dom"/>
</dbReference>
<dbReference type="InterPro" id="IPR034593">
    <property type="entry name" value="DgoD-like"/>
</dbReference>
<reference evidence="4" key="1">
    <citation type="submission" date="2020-02" db="EMBL/GenBank/DDBJ databases">
        <authorList>
            <person name="Meier V. D."/>
        </authorList>
    </citation>
    <scope>NUCLEOTIDE SEQUENCE</scope>
    <source>
        <strain evidence="4">AVDCRST_MAG33</strain>
    </source>
</reference>
<dbReference type="SMART" id="SM00922">
    <property type="entry name" value="MR_MLE"/>
    <property type="match status" value="1"/>
</dbReference>
<dbReference type="Gene3D" id="3.30.390.10">
    <property type="entry name" value="Enolase-like, N-terminal domain"/>
    <property type="match status" value="1"/>
</dbReference>